<dbReference type="EMBL" id="JACHIF010000012">
    <property type="protein sequence ID" value="MBB5040246.1"/>
    <property type="molecule type" value="Genomic_DNA"/>
</dbReference>
<evidence type="ECO:0000256" key="3">
    <source>
        <dbReference type="ARBA" id="ARBA00022475"/>
    </source>
</evidence>
<keyword evidence="5 7" id="KW-1133">Transmembrane helix</keyword>
<dbReference type="Gene3D" id="1.20.81.30">
    <property type="entry name" value="Type II secretion system (T2SS), domain F"/>
    <property type="match status" value="2"/>
</dbReference>
<sequence>MKSAEKTALYRELAKLTQADFHLDRSLTLLLSQKSSPGRRAYLEGMQRGLAEGKSLAESIQEHNQKLVTGLEVALIEAGERSGKLNAAFNHLARYFASADGAARQMRGAMIYPMVLLHLAIVLPEIPTAFVATEGPGFFSRVLLWFLLLWVVLAASYFLWHWLTQKGLESAKVDRALKRLPWIGPARQHWALARFCQVFHAGLLAALPMSAICRLAGEASQSGSLKKAAFAAAGRIETKGESLATSLAQEEGFDPLFLNMLATAEEVGQLDEEMARCASAETLSAAEAMERATLWLPKIGYAIVVLFVVSRIITMLQGYYGGMLRQLDSL</sequence>
<gene>
    <name evidence="9" type="ORF">HNQ64_004527</name>
</gene>
<evidence type="ECO:0000259" key="8">
    <source>
        <dbReference type="Pfam" id="PF00482"/>
    </source>
</evidence>
<feature type="domain" description="Type II secretion system protein GspF" evidence="8">
    <location>
        <begin position="195"/>
        <end position="316"/>
    </location>
</feature>
<dbReference type="InterPro" id="IPR018076">
    <property type="entry name" value="T2SS_GspF_dom"/>
</dbReference>
<dbReference type="RefSeq" id="WP_184212791.1">
    <property type="nucleotide sequence ID" value="NZ_JACHIF010000012.1"/>
</dbReference>
<feature type="transmembrane region" description="Helical" evidence="7">
    <location>
        <begin position="111"/>
        <end position="132"/>
    </location>
</feature>
<dbReference type="AlphaFoldDB" id="A0A7W7YQ03"/>
<dbReference type="PANTHER" id="PTHR30012">
    <property type="entry name" value="GENERAL SECRETION PATHWAY PROTEIN"/>
    <property type="match status" value="1"/>
</dbReference>
<feature type="domain" description="Type II secretion system protein GspF" evidence="8">
    <location>
        <begin position="10"/>
        <end position="124"/>
    </location>
</feature>
<evidence type="ECO:0000256" key="1">
    <source>
        <dbReference type="ARBA" id="ARBA00004651"/>
    </source>
</evidence>
<comment type="subcellular location">
    <subcellularLocation>
        <location evidence="1">Cell membrane</location>
        <topology evidence="1">Multi-pass membrane protein</topology>
    </subcellularLocation>
</comment>
<reference evidence="9 10" key="1">
    <citation type="submission" date="2020-08" db="EMBL/GenBank/DDBJ databases">
        <title>Genomic Encyclopedia of Type Strains, Phase IV (KMG-IV): sequencing the most valuable type-strain genomes for metagenomic binning, comparative biology and taxonomic classification.</title>
        <authorList>
            <person name="Goeker M."/>
        </authorList>
    </citation>
    <scope>NUCLEOTIDE SEQUENCE [LARGE SCALE GENOMIC DNA]</scope>
    <source>
        <strain evidence="9 10">DSM 12251</strain>
    </source>
</reference>
<dbReference type="PANTHER" id="PTHR30012:SF0">
    <property type="entry name" value="TYPE II SECRETION SYSTEM PROTEIN F-RELATED"/>
    <property type="match status" value="1"/>
</dbReference>
<keyword evidence="3" id="KW-1003">Cell membrane</keyword>
<keyword evidence="10" id="KW-1185">Reference proteome</keyword>
<evidence type="ECO:0000256" key="2">
    <source>
        <dbReference type="ARBA" id="ARBA00005745"/>
    </source>
</evidence>
<feature type="transmembrane region" description="Helical" evidence="7">
    <location>
        <begin position="299"/>
        <end position="320"/>
    </location>
</feature>
<evidence type="ECO:0000256" key="4">
    <source>
        <dbReference type="ARBA" id="ARBA00022692"/>
    </source>
</evidence>
<organism evidence="9 10">
    <name type="scientific">Prosthecobacter dejongeii</name>
    <dbReference type="NCBI Taxonomy" id="48465"/>
    <lineage>
        <taxon>Bacteria</taxon>
        <taxon>Pseudomonadati</taxon>
        <taxon>Verrucomicrobiota</taxon>
        <taxon>Verrucomicrobiia</taxon>
        <taxon>Verrucomicrobiales</taxon>
        <taxon>Verrucomicrobiaceae</taxon>
        <taxon>Prosthecobacter</taxon>
    </lineage>
</organism>
<dbReference type="Proteomes" id="UP000534294">
    <property type="component" value="Unassembled WGS sequence"/>
</dbReference>
<keyword evidence="6 7" id="KW-0472">Membrane</keyword>
<evidence type="ECO:0000256" key="5">
    <source>
        <dbReference type="ARBA" id="ARBA00022989"/>
    </source>
</evidence>
<evidence type="ECO:0000313" key="10">
    <source>
        <dbReference type="Proteomes" id="UP000534294"/>
    </source>
</evidence>
<evidence type="ECO:0000256" key="6">
    <source>
        <dbReference type="ARBA" id="ARBA00023136"/>
    </source>
</evidence>
<dbReference type="InterPro" id="IPR042094">
    <property type="entry name" value="T2SS_GspF_sf"/>
</dbReference>
<dbReference type="Pfam" id="PF00482">
    <property type="entry name" value="T2SSF"/>
    <property type="match status" value="2"/>
</dbReference>
<evidence type="ECO:0000256" key="7">
    <source>
        <dbReference type="SAM" id="Phobius"/>
    </source>
</evidence>
<comment type="similarity">
    <text evidence="2">Belongs to the GSP F family.</text>
</comment>
<accession>A0A7W7YQ03</accession>
<keyword evidence="4 7" id="KW-0812">Transmembrane</keyword>
<comment type="caution">
    <text evidence="9">The sequence shown here is derived from an EMBL/GenBank/DDBJ whole genome shotgun (WGS) entry which is preliminary data.</text>
</comment>
<name>A0A7W7YQ03_9BACT</name>
<dbReference type="InterPro" id="IPR003004">
    <property type="entry name" value="GspF/PilC"/>
</dbReference>
<dbReference type="GO" id="GO:0005886">
    <property type="term" value="C:plasma membrane"/>
    <property type="evidence" value="ECO:0007669"/>
    <property type="project" value="UniProtKB-SubCell"/>
</dbReference>
<proteinExistence type="inferred from homology"/>
<evidence type="ECO:0000313" key="9">
    <source>
        <dbReference type="EMBL" id="MBB5040246.1"/>
    </source>
</evidence>
<protein>
    <submittedName>
        <fullName evidence="9">Type II secretory pathway component PulF</fullName>
    </submittedName>
</protein>
<feature type="transmembrane region" description="Helical" evidence="7">
    <location>
        <begin position="138"/>
        <end position="160"/>
    </location>
</feature>